<dbReference type="EMBL" id="LRPX01000008">
    <property type="protein sequence ID" value="KXA16521.1"/>
    <property type="molecule type" value="Genomic_DNA"/>
</dbReference>
<dbReference type="InterPro" id="IPR000055">
    <property type="entry name" value="Restrct_endonuc_typeI_TRD"/>
</dbReference>
<dbReference type="InterPro" id="IPR044946">
    <property type="entry name" value="Restrct_endonuc_typeI_TRD_sf"/>
</dbReference>
<evidence type="ECO:0000256" key="1">
    <source>
        <dbReference type="ARBA" id="ARBA00010923"/>
    </source>
</evidence>
<evidence type="ECO:0000256" key="3">
    <source>
        <dbReference type="ARBA" id="ARBA00023125"/>
    </source>
</evidence>
<dbReference type="RefSeq" id="WP_083504029.1">
    <property type="nucleotide sequence ID" value="NZ_KQ956514.1"/>
</dbReference>
<gene>
    <name evidence="5" type="ORF">HMPREF3206_00289</name>
</gene>
<keyword evidence="2" id="KW-0680">Restriction system</keyword>
<sequence length="415" mass="47966">MNKIKLKKIARSNLYSYNLKEDNWEYINYLDTGNITMNHINEIQHINLRVEKLPSRAKRKVRYNNIIYSTVRPSQKHFGIIKNILPNFLVSTGFVVLEIDPLKADADFIYYFLTQDKITSYLHSIAEQSTSAYPSIKYTDVEDIEICLPNLQLQKKVSKFLRLLDKKIELNKKINDNLEQEVVLLFKSWFTNFDNNSSNLVETQFGYIPNSFRLLKTGELPLVVTDYVANGSFASLKANVTLYQEPNYAYFVRNTDLKSGTFEVFVDEHSYNFLSKSVLYGGEIIISNVGDVGSVFLCPKLNKPMTLGNNIILLRPEQDNLQYYLYIWFKWLYGQSLIQGIKGGSAQPKFNKTDFKNLPIYLPPDDLLQRFHQSVQPMFELIAENIVENQRLSALRNTLLPKLMNGEVDVSAIDL</sequence>
<dbReference type="InterPro" id="IPR052021">
    <property type="entry name" value="Type-I_RS_S_subunit"/>
</dbReference>
<proteinExistence type="inferred from homology"/>
<name>A0A133NJS9_9FUSO</name>
<keyword evidence="6" id="KW-1185">Reference proteome</keyword>
<dbReference type="Proteomes" id="UP000070617">
    <property type="component" value="Unassembled WGS sequence"/>
</dbReference>
<dbReference type="GO" id="GO:0003677">
    <property type="term" value="F:DNA binding"/>
    <property type="evidence" value="ECO:0007669"/>
    <property type="project" value="UniProtKB-KW"/>
</dbReference>
<dbReference type="PANTHER" id="PTHR30408:SF13">
    <property type="entry name" value="TYPE I RESTRICTION ENZYME HINDI SPECIFICITY SUBUNIT"/>
    <property type="match status" value="1"/>
</dbReference>
<dbReference type="GO" id="GO:0009307">
    <property type="term" value="P:DNA restriction-modification system"/>
    <property type="evidence" value="ECO:0007669"/>
    <property type="project" value="UniProtKB-KW"/>
</dbReference>
<reference evidence="6" key="1">
    <citation type="submission" date="2016-01" db="EMBL/GenBank/DDBJ databases">
        <authorList>
            <person name="Mitreva M."/>
            <person name="Pepin K.H."/>
            <person name="Mihindukulasuriya K.A."/>
            <person name="Fulton R."/>
            <person name="Fronick C."/>
            <person name="O'Laughlin M."/>
            <person name="Miner T."/>
            <person name="Herter B."/>
            <person name="Rosa B.A."/>
            <person name="Cordes M."/>
            <person name="Tomlinson C."/>
            <person name="Wollam A."/>
            <person name="Palsikar V.B."/>
            <person name="Mardis E.R."/>
            <person name="Wilson R.K."/>
        </authorList>
    </citation>
    <scope>NUCLEOTIDE SEQUENCE [LARGE SCALE GENOMIC DNA]</scope>
    <source>
        <strain evidence="6">CMW8396</strain>
    </source>
</reference>
<dbReference type="PATRIC" id="fig|134605.3.peg.290"/>
<dbReference type="Pfam" id="PF01420">
    <property type="entry name" value="Methylase_S"/>
    <property type="match status" value="2"/>
</dbReference>
<comment type="similarity">
    <text evidence="1">Belongs to the type-I restriction system S methylase family.</text>
</comment>
<accession>A0A133NJS9</accession>
<feature type="domain" description="Type I restriction modification DNA specificity" evidence="4">
    <location>
        <begin position="16"/>
        <end position="180"/>
    </location>
</feature>
<dbReference type="SUPFAM" id="SSF116734">
    <property type="entry name" value="DNA methylase specificity domain"/>
    <property type="match status" value="2"/>
</dbReference>
<evidence type="ECO:0000259" key="4">
    <source>
        <dbReference type="Pfam" id="PF01420"/>
    </source>
</evidence>
<organism evidence="5 6">
    <name type="scientific">Fusobacterium equinum</name>
    <dbReference type="NCBI Taxonomy" id="134605"/>
    <lineage>
        <taxon>Bacteria</taxon>
        <taxon>Fusobacteriati</taxon>
        <taxon>Fusobacteriota</taxon>
        <taxon>Fusobacteriia</taxon>
        <taxon>Fusobacteriales</taxon>
        <taxon>Fusobacteriaceae</taxon>
        <taxon>Fusobacterium</taxon>
    </lineage>
</organism>
<protein>
    <submittedName>
        <fullName evidence="5">Type I restriction modification DNA specificity domain protein</fullName>
    </submittedName>
</protein>
<evidence type="ECO:0000313" key="6">
    <source>
        <dbReference type="Proteomes" id="UP000070617"/>
    </source>
</evidence>
<dbReference type="AlphaFoldDB" id="A0A133NJS9"/>
<dbReference type="Gene3D" id="3.90.220.20">
    <property type="entry name" value="DNA methylase specificity domains"/>
    <property type="match status" value="2"/>
</dbReference>
<evidence type="ECO:0000313" key="5">
    <source>
        <dbReference type="EMBL" id="KXA16521.1"/>
    </source>
</evidence>
<evidence type="ECO:0000256" key="2">
    <source>
        <dbReference type="ARBA" id="ARBA00022747"/>
    </source>
</evidence>
<feature type="domain" description="Type I restriction modification DNA specificity" evidence="4">
    <location>
        <begin position="237"/>
        <end position="366"/>
    </location>
</feature>
<keyword evidence="3" id="KW-0238">DNA-binding</keyword>
<comment type="caution">
    <text evidence="5">The sequence shown here is derived from an EMBL/GenBank/DDBJ whole genome shotgun (WGS) entry which is preliminary data.</text>
</comment>
<dbReference type="STRING" id="134605.HMPREF3206_00289"/>
<dbReference type="PANTHER" id="PTHR30408">
    <property type="entry name" value="TYPE-1 RESTRICTION ENZYME ECOKI SPECIFICITY PROTEIN"/>
    <property type="match status" value="1"/>
</dbReference>
<dbReference type="REBASE" id="169874">
    <property type="entry name" value="S3.Fsp8396ORF284P"/>
</dbReference>